<dbReference type="AlphaFoldDB" id="A0A8C7F727"/>
<keyword evidence="13" id="KW-0460">Magnesium</keyword>
<reference evidence="22" key="1">
    <citation type="submission" date="2025-08" db="UniProtKB">
        <authorList>
            <consortium name="Ensembl"/>
        </authorList>
    </citation>
    <scope>IDENTIFICATION</scope>
</reference>
<keyword evidence="5" id="KW-0813">Transport</keyword>
<keyword evidence="15" id="KW-0007">Acetylation</keyword>
<dbReference type="Ensembl" id="ENSOKIT00005019772.1">
    <property type="protein sequence ID" value="ENSOKIP00005018552.1"/>
    <property type="gene ID" value="ENSOKIG00005008215.1"/>
</dbReference>
<dbReference type="GO" id="GO:0003925">
    <property type="term" value="F:G protein activity"/>
    <property type="evidence" value="ECO:0007669"/>
    <property type="project" value="UniProtKB-EC"/>
</dbReference>
<keyword evidence="12" id="KW-0378">Hydrolase</keyword>
<dbReference type="SMART" id="SM00175">
    <property type="entry name" value="RAB"/>
    <property type="match status" value="1"/>
</dbReference>
<comment type="function">
    <text evidence="21">The small GTPases Rab are key regulators of intracellular membrane trafficking, from the formation of transport vesicles to their fusion with membranes. Rabs cycle between an inactive GDP-bound form and an active GTP-bound form that is able to recruit to membranes different sets of downstream effectors directly responsible for vesicle formation, movement, tethering and fusion. RAB3D may be involved in the insulin-induced exocytosis of GLUT4-containing vesicles in adipocytes.</text>
</comment>
<dbReference type="FunFam" id="3.40.50.300:FF:000448">
    <property type="entry name" value="RAB3D, member RAS oncogene family"/>
    <property type="match status" value="1"/>
</dbReference>
<dbReference type="GO" id="GO:0005525">
    <property type="term" value="F:GTP binding"/>
    <property type="evidence" value="ECO:0007669"/>
    <property type="project" value="UniProtKB-KW"/>
</dbReference>
<keyword evidence="16" id="KW-0342">GTP-binding</keyword>
<dbReference type="GO" id="GO:0015031">
    <property type="term" value="P:protein transport"/>
    <property type="evidence" value="ECO:0007669"/>
    <property type="project" value="UniProtKB-KW"/>
</dbReference>
<keyword evidence="14" id="KW-0653">Protein transport</keyword>
<gene>
    <name evidence="22" type="primary">rab3db</name>
</gene>
<keyword evidence="8" id="KW-0268">Exocytosis</keyword>
<dbReference type="InterPro" id="IPR005225">
    <property type="entry name" value="Small_GTP-bd"/>
</dbReference>
<dbReference type="SMART" id="SM00173">
    <property type="entry name" value="RAS"/>
    <property type="match status" value="1"/>
</dbReference>
<dbReference type="PROSITE" id="PS51421">
    <property type="entry name" value="RAS"/>
    <property type="match status" value="1"/>
</dbReference>
<evidence type="ECO:0000256" key="6">
    <source>
        <dbReference type="ARBA" id="ARBA00022475"/>
    </source>
</evidence>
<evidence type="ECO:0000256" key="17">
    <source>
        <dbReference type="ARBA" id="ARBA00023136"/>
    </source>
</evidence>
<keyword evidence="9" id="KW-0597">Phosphoprotein</keyword>
<evidence type="ECO:0000256" key="18">
    <source>
        <dbReference type="ARBA" id="ARBA00023288"/>
    </source>
</evidence>
<evidence type="ECO:0000313" key="23">
    <source>
        <dbReference type="Proteomes" id="UP000694557"/>
    </source>
</evidence>
<dbReference type="InterPro" id="IPR027417">
    <property type="entry name" value="P-loop_NTPase"/>
</dbReference>
<keyword evidence="10" id="KW-0479">Metal-binding</keyword>
<protein>
    <recommendedName>
        <fullName evidence="4">small monomeric GTPase</fullName>
        <ecNumber evidence="4">3.6.5.2</ecNumber>
    </recommendedName>
</protein>
<dbReference type="GO" id="GO:0006887">
    <property type="term" value="P:exocytosis"/>
    <property type="evidence" value="ECO:0007669"/>
    <property type="project" value="UniProtKB-KW"/>
</dbReference>
<evidence type="ECO:0000256" key="11">
    <source>
        <dbReference type="ARBA" id="ARBA00022741"/>
    </source>
</evidence>
<dbReference type="GO" id="GO:0046872">
    <property type="term" value="F:metal ion binding"/>
    <property type="evidence" value="ECO:0007669"/>
    <property type="project" value="UniProtKB-KW"/>
</dbReference>
<keyword evidence="19" id="KW-0636">Prenylation</keyword>
<reference evidence="22" key="2">
    <citation type="submission" date="2025-09" db="UniProtKB">
        <authorList>
            <consortium name="Ensembl"/>
        </authorList>
    </citation>
    <scope>IDENTIFICATION</scope>
</reference>
<dbReference type="GeneTree" id="ENSGT00940000157552"/>
<sequence>MASVNDSRLQQQPAQKDAADQNFDYMFKLLIIGNSSVGKTSFLFRYADDSFTPAFVSTVGIDFKVKTVFRNEKRIKLQIWDTAGQERYRTITTAYYRGAMGFLLMYDITNQDSFNAVQDWATQIKTYSWDNAQVILVGNKCELEDDRLVPTEDSQRLAKDLGEYHPQQHAVFAKTIHQEVTLPQHTDLMRTHLHTDIAGDTEP</sequence>
<keyword evidence="17" id="KW-0472">Membrane</keyword>
<dbReference type="InterPro" id="IPR050305">
    <property type="entry name" value="Small_GTPase_Rab"/>
</dbReference>
<dbReference type="SMART" id="SM00174">
    <property type="entry name" value="RHO"/>
    <property type="match status" value="1"/>
</dbReference>
<evidence type="ECO:0000256" key="5">
    <source>
        <dbReference type="ARBA" id="ARBA00022448"/>
    </source>
</evidence>
<keyword evidence="11" id="KW-0547">Nucleotide-binding</keyword>
<comment type="catalytic activity">
    <reaction evidence="20">
        <text>GTP + H2O = GDP + phosphate + H(+)</text>
        <dbReference type="Rhea" id="RHEA:19669"/>
        <dbReference type="ChEBI" id="CHEBI:15377"/>
        <dbReference type="ChEBI" id="CHEBI:15378"/>
        <dbReference type="ChEBI" id="CHEBI:37565"/>
        <dbReference type="ChEBI" id="CHEBI:43474"/>
        <dbReference type="ChEBI" id="CHEBI:58189"/>
        <dbReference type="EC" id="3.6.5.2"/>
    </reaction>
    <physiologicalReaction direction="left-to-right" evidence="20">
        <dbReference type="Rhea" id="RHEA:19670"/>
    </physiologicalReaction>
</comment>
<keyword evidence="7" id="KW-0488">Methylation</keyword>
<evidence type="ECO:0000256" key="4">
    <source>
        <dbReference type="ARBA" id="ARBA00011984"/>
    </source>
</evidence>
<dbReference type="PROSITE" id="PS51420">
    <property type="entry name" value="RHO"/>
    <property type="match status" value="1"/>
</dbReference>
<dbReference type="NCBIfam" id="TIGR00231">
    <property type="entry name" value="small_GTP"/>
    <property type="match status" value="1"/>
</dbReference>
<dbReference type="Gene3D" id="3.40.50.300">
    <property type="entry name" value="P-loop containing nucleotide triphosphate hydrolases"/>
    <property type="match status" value="1"/>
</dbReference>
<evidence type="ECO:0000256" key="10">
    <source>
        <dbReference type="ARBA" id="ARBA00022723"/>
    </source>
</evidence>
<organism evidence="22 23">
    <name type="scientific">Oncorhynchus kisutch</name>
    <name type="common">Coho salmon</name>
    <name type="synonym">Salmo kisutch</name>
    <dbReference type="NCBI Taxonomy" id="8019"/>
    <lineage>
        <taxon>Eukaryota</taxon>
        <taxon>Metazoa</taxon>
        <taxon>Chordata</taxon>
        <taxon>Craniata</taxon>
        <taxon>Vertebrata</taxon>
        <taxon>Euteleostomi</taxon>
        <taxon>Actinopterygii</taxon>
        <taxon>Neopterygii</taxon>
        <taxon>Teleostei</taxon>
        <taxon>Protacanthopterygii</taxon>
        <taxon>Salmoniformes</taxon>
        <taxon>Salmonidae</taxon>
        <taxon>Salmoninae</taxon>
        <taxon>Oncorhynchus</taxon>
    </lineage>
</organism>
<comment type="cofactor">
    <cofactor evidence="1">
        <name>Mg(2+)</name>
        <dbReference type="ChEBI" id="CHEBI:18420"/>
    </cofactor>
</comment>
<dbReference type="PANTHER" id="PTHR47980">
    <property type="entry name" value="LD44762P"/>
    <property type="match status" value="1"/>
</dbReference>
<comment type="subcellular location">
    <subcellularLocation>
        <location evidence="2">Cell membrane</location>
        <topology evidence="2">Lipid-anchor</topology>
        <orientation evidence="2">Cytoplasmic side</orientation>
    </subcellularLocation>
</comment>
<evidence type="ECO:0000256" key="21">
    <source>
        <dbReference type="ARBA" id="ARBA00060086"/>
    </source>
</evidence>
<evidence type="ECO:0000256" key="9">
    <source>
        <dbReference type="ARBA" id="ARBA00022553"/>
    </source>
</evidence>
<evidence type="ECO:0000256" key="20">
    <source>
        <dbReference type="ARBA" id="ARBA00047660"/>
    </source>
</evidence>
<dbReference type="GO" id="GO:0005886">
    <property type="term" value="C:plasma membrane"/>
    <property type="evidence" value="ECO:0007669"/>
    <property type="project" value="UniProtKB-SubCell"/>
</dbReference>
<evidence type="ECO:0000256" key="1">
    <source>
        <dbReference type="ARBA" id="ARBA00001946"/>
    </source>
</evidence>
<evidence type="ECO:0000256" key="14">
    <source>
        <dbReference type="ARBA" id="ARBA00022927"/>
    </source>
</evidence>
<proteinExistence type="inferred from homology"/>
<dbReference type="GO" id="GO:0017157">
    <property type="term" value="P:regulation of exocytosis"/>
    <property type="evidence" value="ECO:0007669"/>
    <property type="project" value="UniProtKB-ARBA"/>
</dbReference>
<dbReference type="Proteomes" id="UP000694557">
    <property type="component" value="Unassembled WGS sequence"/>
</dbReference>
<evidence type="ECO:0000256" key="13">
    <source>
        <dbReference type="ARBA" id="ARBA00022842"/>
    </source>
</evidence>
<comment type="similarity">
    <text evidence="3">Belongs to the small GTPase superfamily. Rab family.</text>
</comment>
<accession>A0A8C7F727</accession>
<keyword evidence="18" id="KW-0449">Lipoprotein</keyword>
<evidence type="ECO:0000256" key="7">
    <source>
        <dbReference type="ARBA" id="ARBA00022481"/>
    </source>
</evidence>
<keyword evidence="6" id="KW-1003">Cell membrane</keyword>
<dbReference type="SUPFAM" id="SSF52540">
    <property type="entry name" value="P-loop containing nucleoside triphosphate hydrolases"/>
    <property type="match status" value="1"/>
</dbReference>
<keyword evidence="23" id="KW-1185">Reference proteome</keyword>
<evidence type="ECO:0000256" key="8">
    <source>
        <dbReference type="ARBA" id="ARBA00022483"/>
    </source>
</evidence>
<dbReference type="PRINTS" id="PR00449">
    <property type="entry name" value="RASTRNSFRMNG"/>
</dbReference>
<dbReference type="GO" id="GO:0030141">
    <property type="term" value="C:secretory granule"/>
    <property type="evidence" value="ECO:0007669"/>
    <property type="project" value="UniProtKB-ARBA"/>
</dbReference>
<evidence type="ECO:0000256" key="16">
    <source>
        <dbReference type="ARBA" id="ARBA00023134"/>
    </source>
</evidence>
<name>A0A8C7F727_ONCKI</name>
<dbReference type="EC" id="3.6.5.2" evidence="4"/>
<evidence type="ECO:0000313" key="22">
    <source>
        <dbReference type="Ensembl" id="ENSOKIP00005018552.1"/>
    </source>
</evidence>
<evidence type="ECO:0000256" key="15">
    <source>
        <dbReference type="ARBA" id="ARBA00022990"/>
    </source>
</evidence>
<evidence type="ECO:0000256" key="12">
    <source>
        <dbReference type="ARBA" id="ARBA00022801"/>
    </source>
</evidence>
<evidence type="ECO:0000256" key="3">
    <source>
        <dbReference type="ARBA" id="ARBA00006270"/>
    </source>
</evidence>
<dbReference type="PROSITE" id="PS51419">
    <property type="entry name" value="RAB"/>
    <property type="match status" value="1"/>
</dbReference>
<dbReference type="Pfam" id="PF00071">
    <property type="entry name" value="Ras"/>
    <property type="match status" value="1"/>
</dbReference>
<dbReference type="InterPro" id="IPR001806">
    <property type="entry name" value="Small_GTPase"/>
</dbReference>
<evidence type="ECO:0000256" key="2">
    <source>
        <dbReference type="ARBA" id="ARBA00004342"/>
    </source>
</evidence>
<evidence type="ECO:0000256" key="19">
    <source>
        <dbReference type="ARBA" id="ARBA00023289"/>
    </source>
</evidence>